<evidence type="ECO:0000256" key="13">
    <source>
        <dbReference type="ARBA" id="ARBA00023004"/>
    </source>
</evidence>
<dbReference type="InterPro" id="IPR005798">
    <property type="entry name" value="Cyt_b/b6_C"/>
</dbReference>
<dbReference type="FunFam" id="1.20.810.10:FF:000002">
    <property type="entry name" value="Cytochrome b"/>
    <property type="match status" value="1"/>
</dbReference>
<dbReference type="PIRSF" id="PIRSF038885">
    <property type="entry name" value="COB"/>
    <property type="match status" value="1"/>
</dbReference>
<dbReference type="GO" id="GO:0016491">
    <property type="term" value="F:oxidoreductase activity"/>
    <property type="evidence" value="ECO:0007669"/>
    <property type="project" value="UniProtKB-UniRule"/>
</dbReference>
<keyword evidence="9 19" id="KW-0479">Metal-binding</keyword>
<dbReference type="GO" id="GO:0006122">
    <property type="term" value="P:mitochondrial electron transport, ubiquinol to cytochrome c"/>
    <property type="evidence" value="ECO:0007669"/>
    <property type="project" value="TreeGrafter"/>
</dbReference>
<dbReference type="SUPFAM" id="SSF81648">
    <property type="entry name" value="a domain/subunit of cytochrome bc1 complex (Ubiquinol-cytochrome c reductase)"/>
    <property type="match status" value="1"/>
</dbReference>
<feature type="transmembrane region" description="Helical" evidence="20">
    <location>
        <begin position="40"/>
        <end position="61"/>
    </location>
</feature>
<feature type="transmembrane region" description="Helical" evidence="20">
    <location>
        <begin position="324"/>
        <end position="344"/>
    </location>
</feature>
<feature type="transmembrane region" description="Helical" evidence="20">
    <location>
        <begin position="143"/>
        <end position="170"/>
    </location>
</feature>
<evidence type="ECO:0000256" key="15">
    <source>
        <dbReference type="ARBA" id="ARBA00023128"/>
    </source>
</evidence>
<dbReference type="GO" id="GO:0045275">
    <property type="term" value="C:respiratory chain complex III"/>
    <property type="evidence" value="ECO:0007669"/>
    <property type="project" value="InterPro"/>
</dbReference>
<proteinExistence type="inferred from homology"/>
<comment type="cofactor">
    <cofactor evidence="19">
        <name>heme</name>
        <dbReference type="ChEBI" id="CHEBI:30413"/>
    </cofactor>
    <text evidence="19">Binds 2 heme groups non-covalently.</text>
</comment>
<evidence type="ECO:0000256" key="10">
    <source>
        <dbReference type="ARBA" id="ARBA00022792"/>
    </source>
</evidence>
<dbReference type="EMBL" id="MW435592">
    <property type="protein sequence ID" value="QTI83034.1"/>
    <property type="molecule type" value="Genomic_DNA"/>
</dbReference>
<dbReference type="AlphaFoldDB" id="A0A8A6KH64"/>
<dbReference type="CDD" id="cd00284">
    <property type="entry name" value="Cytochrome_b_N"/>
    <property type="match status" value="1"/>
</dbReference>
<comment type="function">
    <text evidence="1 20">Component of the ubiquinol-cytochrome c reductase complex (complex III or cytochrome b-c1 complex) that is part of the mitochondrial respiratory chain. The b-c1 complex mediates electron transfer from ubiquinol to cytochrome c. Contributes to the generation of a proton gradient across the mitochondrial membrane that is then used for ATP synthesis.</text>
</comment>
<feature type="transmembrane region" description="Helical" evidence="20">
    <location>
        <begin position="182"/>
        <end position="203"/>
    </location>
</feature>
<keyword evidence="12 20" id="KW-1133">Transmembrane helix</keyword>
<feature type="transmembrane region" description="Helical" evidence="20">
    <location>
        <begin position="291"/>
        <end position="312"/>
    </location>
</feature>
<keyword evidence="13 19" id="KW-0408">Iron</keyword>
<feature type="domain" description="Cytochrome b/b6 C-terminal region profile" evidence="22">
    <location>
        <begin position="214"/>
        <end position="383"/>
    </location>
</feature>
<evidence type="ECO:0000256" key="11">
    <source>
        <dbReference type="ARBA" id="ARBA00022982"/>
    </source>
</evidence>
<evidence type="ECO:0000256" key="17">
    <source>
        <dbReference type="ARBA" id="ARBA00061233"/>
    </source>
</evidence>
<evidence type="ECO:0000256" key="2">
    <source>
        <dbReference type="ARBA" id="ARBA00004448"/>
    </source>
</evidence>
<gene>
    <name evidence="23" type="primary">cob</name>
</gene>
<evidence type="ECO:0000256" key="18">
    <source>
        <dbReference type="PIRSR" id="PIRSR038885-1"/>
    </source>
</evidence>
<feature type="domain" description="Cytochrome b/b6 N-terminal region profile" evidence="21">
    <location>
        <begin position="4"/>
        <end position="213"/>
    </location>
</feature>
<dbReference type="CDD" id="cd00290">
    <property type="entry name" value="cytochrome_b_C"/>
    <property type="match status" value="1"/>
</dbReference>
<evidence type="ECO:0000256" key="5">
    <source>
        <dbReference type="ARBA" id="ARBA00022448"/>
    </source>
</evidence>
<comment type="similarity">
    <text evidence="17 20">Belongs to the cytochrome b family.</text>
</comment>
<evidence type="ECO:0000256" key="14">
    <source>
        <dbReference type="ARBA" id="ARBA00023075"/>
    </source>
</evidence>
<evidence type="ECO:0000256" key="7">
    <source>
        <dbReference type="ARBA" id="ARBA00022660"/>
    </source>
</evidence>
<keyword evidence="5 20" id="KW-0813">Transport</keyword>
<dbReference type="InterPro" id="IPR030689">
    <property type="entry name" value="Cytochrome_b"/>
</dbReference>
<feature type="binding site" evidence="18">
    <location>
        <position position="205"/>
    </location>
    <ligand>
        <name>a ubiquinone</name>
        <dbReference type="ChEBI" id="CHEBI:16389"/>
    </ligand>
</feature>
<keyword evidence="14" id="KW-0830">Ubiquinone</keyword>
<dbReference type="PROSITE" id="PS51002">
    <property type="entry name" value="CYTB_NTER"/>
    <property type="match status" value="1"/>
</dbReference>
<dbReference type="InterPro" id="IPR016174">
    <property type="entry name" value="Di-haem_cyt_TM"/>
</dbReference>
<dbReference type="SUPFAM" id="SSF81342">
    <property type="entry name" value="Transmembrane di-heme cytochromes"/>
    <property type="match status" value="1"/>
</dbReference>
<dbReference type="PROSITE" id="PS51003">
    <property type="entry name" value="CYTB_CTER"/>
    <property type="match status" value="1"/>
</dbReference>
<protein>
    <recommendedName>
        <fullName evidence="4 20">Cytochrome b</fullName>
    </recommendedName>
</protein>
<reference evidence="23" key="1">
    <citation type="submission" date="2021-01" db="EMBL/GenBank/DDBJ databases">
        <authorList>
            <person name="Yuan G.-G."/>
            <person name="Du Y.-W."/>
        </authorList>
    </citation>
    <scope>NUCLEOTIDE SEQUENCE</scope>
</reference>
<dbReference type="Gene3D" id="1.20.810.10">
    <property type="entry name" value="Cytochrome Bc1 Complex, Chain C"/>
    <property type="match status" value="1"/>
</dbReference>
<evidence type="ECO:0000259" key="21">
    <source>
        <dbReference type="PROSITE" id="PS51002"/>
    </source>
</evidence>
<dbReference type="InterPro" id="IPR027387">
    <property type="entry name" value="Cytb/b6-like_sf"/>
</dbReference>
<evidence type="ECO:0000256" key="1">
    <source>
        <dbReference type="ARBA" id="ARBA00002566"/>
    </source>
</evidence>
<feature type="transmembrane region" description="Helical" evidence="20">
    <location>
        <begin position="233"/>
        <end position="254"/>
    </location>
</feature>
<dbReference type="PANTHER" id="PTHR19271">
    <property type="entry name" value="CYTOCHROME B"/>
    <property type="match status" value="1"/>
</dbReference>
<dbReference type="GO" id="GO:0008121">
    <property type="term" value="F:quinol-cytochrome-c reductase activity"/>
    <property type="evidence" value="ECO:0007669"/>
    <property type="project" value="InterPro"/>
</dbReference>
<keyword evidence="8 20" id="KW-0812">Transmembrane</keyword>
<feature type="binding site" description="axial binding residue" evidence="19">
    <location>
        <position position="186"/>
    </location>
    <ligand>
        <name>heme b</name>
        <dbReference type="ChEBI" id="CHEBI:60344"/>
        <label>b562</label>
    </ligand>
    <ligandPart>
        <name>Fe</name>
        <dbReference type="ChEBI" id="CHEBI:18248"/>
    </ligandPart>
</feature>
<feature type="transmembrane region" description="Helical" evidence="20">
    <location>
        <begin position="81"/>
        <end position="103"/>
    </location>
</feature>
<evidence type="ECO:0000259" key="22">
    <source>
        <dbReference type="PROSITE" id="PS51003"/>
    </source>
</evidence>
<keyword evidence="7 20" id="KW-0679">Respiratory chain</keyword>
<evidence type="ECO:0000256" key="9">
    <source>
        <dbReference type="ARBA" id="ARBA00022723"/>
    </source>
</evidence>
<dbReference type="InterPro" id="IPR048259">
    <property type="entry name" value="Cytochrome_b_N_euk/bac"/>
</dbReference>
<evidence type="ECO:0000256" key="16">
    <source>
        <dbReference type="ARBA" id="ARBA00023136"/>
    </source>
</evidence>
<comment type="subcellular location">
    <subcellularLocation>
        <location evidence="2">Mitochondrion inner membrane</location>
        <topology evidence="2">Multi-pass membrane protein</topology>
    </subcellularLocation>
</comment>
<dbReference type="InterPro" id="IPR048260">
    <property type="entry name" value="Cytochrome_b_C_euk/bac"/>
</dbReference>
<evidence type="ECO:0000256" key="12">
    <source>
        <dbReference type="ARBA" id="ARBA00022989"/>
    </source>
</evidence>
<dbReference type="Pfam" id="PF00032">
    <property type="entry name" value="Cytochrom_B_C"/>
    <property type="match status" value="1"/>
</dbReference>
<evidence type="ECO:0000256" key="20">
    <source>
        <dbReference type="RuleBase" id="RU362117"/>
    </source>
</evidence>
<feature type="transmembrane region" description="Helical" evidence="20">
    <location>
        <begin position="115"/>
        <end position="137"/>
    </location>
</feature>
<keyword evidence="11 20" id="KW-0249">Electron transport</keyword>
<dbReference type="InterPro" id="IPR036150">
    <property type="entry name" value="Cyt_b/b6_C_sf"/>
</dbReference>
<evidence type="ECO:0000256" key="3">
    <source>
        <dbReference type="ARBA" id="ARBA00011649"/>
    </source>
</evidence>
<evidence type="ECO:0000256" key="19">
    <source>
        <dbReference type="PIRSR" id="PIRSR038885-2"/>
    </source>
</evidence>
<name>A0A8A6KH64_9NEOP</name>
<organism evidence="23">
    <name type="scientific">Lyssa zampa</name>
    <dbReference type="NCBI Taxonomy" id="655071"/>
    <lineage>
        <taxon>Eukaryota</taxon>
        <taxon>Metazoa</taxon>
        <taxon>Ecdysozoa</taxon>
        <taxon>Arthropoda</taxon>
        <taxon>Hexapoda</taxon>
        <taxon>Insecta</taxon>
        <taxon>Pterygota</taxon>
        <taxon>Neoptera</taxon>
        <taxon>Endopterygota</taxon>
        <taxon>Lepidoptera</taxon>
        <taxon>Glossata</taxon>
        <taxon>Ditrysia</taxon>
        <taxon>Geometroidea</taxon>
        <taxon>Uraniidae</taxon>
        <taxon>Uraniinae</taxon>
        <taxon>Lyssa</taxon>
    </lineage>
</organism>
<feature type="binding site" description="axial binding residue" evidence="19">
    <location>
        <position position="87"/>
    </location>
    <ligand>
        <name>heme b</name>
        <dbReference type="ChEBI" id="CHEBI:60344"/>
        <label>b562</label>
    </ligand>
    <ligandPart>
        <name>Fe</name>
        <dbReference type="ChEBI" id="CHEBI:18248"/>
    </ligandPart>
</feature>
<evidence type="ECO:0000256" key="8">
    <source>
        <dbReference type="ARBA" id="ARBA00022692"/>
    </source>
</evidence>
<dbReference type="GO" id="GO:0046872">
    <property type="term" value="F:metal ion binding"/>
    <property type="evidence" value="ECO:0007669"/>
    <property type="project" value="UniProtKB-UniRule"/>
</dbReference>
<dbReference type="GO" id="GO:0005743">
    <property type="term" value="C:mitochondrial inner membrane"/>
    <property type="evidence" value="ECO:0007669"/>
    <property type="project" value="UniProtKB-SubCell"/>
</dbReference>
<comment type="subunit">
    <text evidence="3">The main subunits of complex b-c1 are: cytochrome b, cytochrome c1 and the Rieske protein.</text>
</comment>
<sequence>MMKLYTPIRKIHPIIKIINGSLIDLPTPSNISSLWNFGSLLALCLIIQIITGLFLTMYYTANIELAFYSVNYICRNVNYGWLIRTLHANGASFFFICVYMHIGRGIYYESFNLKFTWMIGVIILFLLMATAFMGYVLPWGQMSFWGATVITNLLSAIPYLGTMLVNWIWGGFAVDNATLTRFYTFHFLLPFVILMMTMIHLLFLHQTGSNNPLGLNSNLDKIPFHPFFTFKDMIGFIILIMMLTLLTLMNPYLLGDPDNFIPANPLVTPVHIQPEWYFLFAYAILRSIPNKLGGVIALVMSILILIILPFTFYKKMQGNQFYPLNQIMFWFFTMMVILLTWIGARPVEDPYIITGQLLTIFYFSYFIINPLMSIYWDKILFNN</sequence>
<evidence type="ECO:0000256" key="4">
    <source>
        <dbReference type="ARBA" id="ARBA00013531"/>
    </source>
</evidence>
<feature type="transmembrane region" description="Helical" evidence="20">
    <location>
        <begin position="350"/>
        <end position="368"/>
    </location>
</feature>
<evidence type="ECO:0000256" key="6">
    <source>
        <dbReference type="ARBA" id="ARBA00022617"/>
    </source>
</evidence>
<comment type="cofactor">
    <cofactor evidence="20">
        <name>heme b</name>
        <dbReference type="ChEBI" id="CHEBI:60344"/>
    </cofactor>
    <text evidence="20">Binds 2 heme groups non-covalently.</text>
</comment>
<evidence type="ECO:0000313" key="23">
    <source>
        <dbReference type="EMBL" id="QTI83034.1"/>
    </source>
</evidence>
<feature type="binding site" description="axial binding residue" evidence="19">
    <location>
        <position position="200"/>
    </location>
    <ligand>
        <name>heme b</name>
        <dbReference type="ChEBI" id="CHEBI:60344"/>
        <label>b566</label>
    </ligand>
    <ligandPart>
        <name>Fe</name>
        <dbReference type="ChEBI" id="CHEBI:18248"/>
    </ligandPart>
</feature>
<geneLocation type="mitochondrion" evidence="23"/>
<keyword evidence="6 19" id="KW-0349">Heme</keyword>
<dbReference type="InterPro" id="IPR005797">
    <property type="entry name" value="Cyt_b/b6_N"/>
</dbReference>
<accession>A0A8A6KH64</accession>
<keyword evidence="15 20" id="KW-0496">Mitochondrion</keyword>
<feature type="binding site" description="axial binding residue" evidence="19">
    <location>
        <position position="101"/>
    </location>
    <ligand>
        <name>heme b</name>
        <dbReference type="ChEBI" id="CHEBI:60344"/>
        <label>b566</label>
    </ligand>
    <ligandPart>
        <name>Fe</name>
        <dbReference type="ChEBI" id="CHEBI:18248"/>
    </ligandPart>
</feature>
<dbReference type="PANTHER" id="PTHR19271:SF16">
    <property type="entry name" value="CYTOCHROME B"/>
    <property type="match status" value="1"/>
</dbReference>
<keyword evidence="16 20" id="KW-0472">Membrane</keyword>
<dbReference type="Pfam" id="PF00033">
    <property type="entry name" value="Cytochrome_B"/>
    <property type="match status" value="1"/>
</dbReference>
<keyword evidence="10" id="KW-0999">Mitochondrion inner membrane</keyword>